<accession>A0A379LLC6</accession>
<dbReference type="AlphaFoldDB" id="A0A379LLC6"/>
<sequence>MSAMSALRHRLPQSTEQEGLENATYSAEAKKATNVVLKHINLITQACIEHGGLLYLQQENQKAIAHLNQAKLGFYIDDIDGFQLSNAVVRYISHITQTSRLRASSQTLSGLIEELESSIEFYYLAQKHGGHDLAFYENDLQERVINIISELNGITLHFSYQVYNTLNIIEDLDIKIRENEKALETINRLNQVFSHLTVTKLSTWARQDDFLQALLLKLMKSAIDRGITELINSGHQLRQNLAKLQQDKQQQRLNHLIDGFYQHYLQHPTFKPDSSLLSQQADCFNLANDLALTSYPDLDNPLNDEFIGDIATSLSERIRQYHDPDLSDEPQSDSNIEDVTDSDALQFEQSPLYIALLQFFDALISEEGYPSLSAVDAWEFLFAGSLDNGNLASGPDNPNEHQPAELAELDEVSIEDWLLNVASYYYMHKDQFQPPLSIHIEEEAVENYSGNHIVRDIVIKRSSF</sequence>
<gene>
    <name evidence="3" type="ORF">NCTC10526_00916</name>
</gene>
<feature type="region of interest" description="Disordered" evidence="2">
    <location>
        <begin position="1"/>
        <end position="22"/>
    </location>
</feature>
<reference evidence="3 4" key="1">
    <citation type="submission" date="2018-06" db="EMBL/GenBank/DDBJ databases">
        <authorList>
            <consortium name="Pathogen Informatics"/>
            <person name="Doyle S."/>
        </authorList>
    </citation>
    <scope>NUCLEOTIDE SEQUENCE [LARGE SCALE GENOMIC DNA]</scope>
    <source>
        <strain evidence="3 4">NCTC10526</strain>
    </source>
</reference>
<dbReference type="STRING" id="1123034.GCA_000685805_02442"/>
<evidence type="ECO:0000313" key="4">
    <source>
        <dbReference type="Proteomes" id="UP000254123"/>
    </source>
</evidence>
<dbReference type="Proteomes" id="UP000254123">
    <property type="component" value="Unassembled WGS sequence"/>
</dbReference>
<keyword evidence="4" id="KW-1185">Reference proteome</keyword>
<organism evidence="3 4">
    <name type="scientific">Psychrobacter phenylpyruvicus</name>
    <dbReference type="NCBI Taxonomy" id="29432"/>
    <lineage>
        <taxon>Bacteria</taxon>
        <taxon>Pseudomonadati</taxon>
        <taxon>Pseudomonadota</taxon>
        <taxon>Gammaproteobacteria</taxon>
        <taxon>Moraxellales</taxon>
        <taxon>Moraxellaceae</taxon>
        <taxon>Psychrobacter</taxon>
    </lineage>
</organism>
<dbReference type="RefSeq" id="WP_028859871.1">
    <property type="nucleotide sequence ID" value="NZ_CAJHAQ010000001.1"/>
</dbReference>
<name>A0A379LLC6_9GAMM</name>
<feature type="coiled-coil region" evidence="1">
    <location>
        <begin position="227"/>
        <end position="254"/>
    </location>
</feature>
<evidence type="ECO:0000256" key="2">
    <source>
        <dbReference type="SAM" id="MobiDB-lite"/>
    </source>
</evidence>
<proteinExistence type="predicted"/>
<evidence type="ECO:0008006" key="5">
    <source>
        <dbReference type="Google" id="ProtNLM"/>
    </source>
</evidence>
<evidence type="ECO:0000313" key="3">
    <source>
        <dbReference type="EMBL" id="SUD90582.1"/>
    </source>
</evidence>
<protein>
    <recommendedName>
        <fullName evidence="5">Phosphoenolpyruvate carboxylase</fullName>
    </recommendedName>
</protein>
<dbReference type="EMBL" id="UGVC01000001">
    <property type="protein sequence ID" value="SUD90582.1"/>
    <property type="molecule type" value="Genomic_DNA"/>
</dbReference>
<evidence type="ECO:0000256" key="1">
    <source>
        <dbReference type="SAM" id="Coils"/>
    </source>
</evidence>
<keyword evidence="1" id="KW-0175">Coiled coil</keyword>